<dbReference type="SUPFAM" id="SSF57997">
    <property type="entry name" value="Tropomyosin"/>
    <property type="match status" value="1"/>
</dbReference>
<dbReference type="SFLD" id="SFLDS00003">
    <property type="entry name" value="Haloacid_Dehalogenase"/>
    <property type="match status" value="1"/>
</dbReference>
<name>A0AA36HQB5_9DINO</name>
<dbReference type="Pfam" id="PF00702">
    <property type="entry name" value="Hydrolase"/>
    <property type="match status" value="1"/>
</dbReference>
<dbReference type="InterPro" id="IPR036412">
    <property type="entry name" value="HAD-like_sf"/>
</dbReference>
<reference evidence="4" key="1">
    <citation type="submission" date="2023-08" db="EMBL/GenBank/DDBJ databases">
        <authorList>
            <person name="Chen Y."/>
            <person name="Shah S."/>
            <person name="Dougan E. K."/>
            <person name="Thang M."/>
            <person name="Chan C."/>
        </authorList>
    </citation>
    <scope>NUCLEOTIDE SEQUENCE</scope>
</reference>
<proteinExistence type="predicted"/>
<evidence type="ECO:0000313" key="4">
    <source>
        <dbReference type="EMBL" id="CAJ1373361.1"/>
    </source>
</evidence>
<evidence type="ECO:0000256" key="3">
    <source>
        <dbReference type="SAM" id="MobiDB-lite"/>
    </source>
</evidence>
<accession>A0AA36HQB5</accession>
<evidence type="ECO:0000313" key="5">
    <source>
        <dbReference type="Proteomes" id="UP001178507"/>
    </source>
</evidence>
<feature type="coiled-coil region" evidence="2">
    <location>
        <begin position="863"/>
        <end position="925"/>
    </location>
</feature>
<dbReference type="SFLD" id="SFLDG01129">
    <property type="entry name" value="C1.5:_HAD__Beta-PGM__Phosphata"/>
    <property type="match status" value="1"/>
</dbReference>
<dbReference type="Gene3D" id="3.40.50.1000">
    <property type="entry name" value="HAD superfamily/HAD-like"/>
    <property type="match status" value="1"/>
</dbReference>
<evidence type="ECO:0000256" key="1">
    <source>
        <dbReference type="ARBA" id="ARBA00022801"/>
    </source>
</evidence>
<dbReference type="PANTHER" id="PTHR43316:SF8">
    <property type="entry name" value="HAD FAMILY HYDROLASE"/>
    <property type="match status" value="1"/>
</dbReference>
<dbReference type="InterPro" id="IPR051540">
    <property type="entry name" value="S-2-haloacid_dehalogenase"/>
</dbReference>
<feature type="region of interest" description="Disordered" evidence="3">
    <location>
        <begin position="996"/>
        <end position="1029"/>
    </location>
</feature>
<dbReference type="Proteomes" id="UP001178507">
    <property type="component" value="Unassembled WGS sequence"/>
</dbReference>
<organism evidence="4 5">
    <name type="scientific">Effrenium voratum</name>
    <dbReference type="NCBI Taxonomy" id="2562239"/>
    <lineage>
        <taxon>Eukaryota</taxon>
        <taxon>Sar</taxon>
        <taxon>Alveolata</taxon>
        <taxon>Dinophyceae</taxon>
        <taxon>Suessiales</taxon>
        <taxon>Symbiodiniaceae</taxon>
        <taxon>Effrenium</taxon>
    </lineage>
</organism>
<evidence type="ECO:0000256" key="2">
    <source>
        <dbReference type="SAM" id="Coils"/>
    </source>
</evidence>
<gene>
    <name evidence="4" type="ORF">EVOR1521_LOCUS3196</name>
</gene>
<dbReference type="InterPro" id="IPR023214">
    <property type="entry name" value="HAD_sf"/>
</dbReference>
<dbReference type="GO" id="GO:0016787">
    <property type="term" value="F:hydrolase activity"/>
    <property type="evidence" value="ECO:0007669"/>
    <property type="project" value="UniProtKB-KW"/>
</dbReference>
<sequence>MHLQLAWRAVLRQHPEAVIEANFLGMPISYEKVKERWPRLVETLGISEEEALRIIQMDATPLLVESDSVSEVLARLAAISSRDKALELVGRSPSLLVGGAMHKEAQVIRTQPAFVLETEETPVTHWKTYDFFEDTPVARVPSAETWDGLEELDELCMGPVESEDFEEATMTPVLTFDPFEPALEAAPRALRMVPFPVSAEKPQRPAQLCWRLDGRKLQSSEKQMLSPVFHLELPSDSSAPFRVMVLAKETCGRNQQGFAKAKGVGRIFLKCESSQAVRVQARITVSGAKTETRGPFLHDFNESSCCPLGGEWGLAALLDATRSLEVQVELVADKNMAAASLIDVLYAGRLYKVLEEEGRDNEGKLAEIELYAGLLSAFRPCVDLVLSGLTARDATDATRRLFRTLQESAPNESIRVLLGRVADADEPWSYLADQTRAGFSIGGRLALQPALTQKILPHSRPIVNHLPSIYTRLSILGPHVPSIVRILDQYLDVVEPHLDRIMERMDRIEPHLPYILLHLDVLAKHCGPLLDHFDLLLPYAELGRARPTPDLERCFDEPQIESVEACVVDNLVDDWEGAAKVEDGPVIGPGDLKVLRVQENSYLPKLLPYVDFLVPHLDELAPHLPLDIVRPGGASPRVLDQQAAAVGASGAGSQSTLGVQSEGSAAQADWSGSGGGTRHQANKPGVSAMMPDLDRACGRGVSVGFGLLHFSNLQFSALRVCPVLSLDLVRRGMAEPMEIQDFHMLRCNWVCKDAQSGCKNATHAVCWITSCQHVLCDEHARKAFGHGNSCPVCGFRDARVIKANLSSEGRAQARKGIVPGLAPSEIMDSAALNVEFWIRQKALTSIQCKQRCLQLEERAGTMAQAAEEQIQAAHVKSKRLEEEQVDLQKRLDTLEAERGKVNHRISGLRKEISDAEMRYERVRSQVGGMEDVLSRQHSPSRLHSQPLFNFQGARRGVSASPRREGRAHWFAPEASSPSRDVRDLDRLERHHIDRLDRIGRDGGDGQDGPGNLGIDLGSRSPGPRADRARGLRSTAPAFAGGWLGSARMTRTDCLMNAALPISKFRSSRAAVVTFDLDDTLWPVVEANQQIARAYDLPADQVMGAMRRLRREPVGESASYTSLRCMAYAELLGGDEATEEIVKAWVAARNRAGALHLYPDVVPCLEGLASSGAMVGAITNGAGNPSDIPPLADFFHFCVSAEEDTIFPHRKPSPVIFEEALARARALGWSGKTEWWHVGDDLATDVAAASRVGMRTVHVDRPGQTENRFSVSSKEELAARQAGAAPWLCQRLEARSQMAVGQT</sequence>
<dbReference type="Gene3D" id="1.20.120.1600">
    <property type="match status" value="1"/>
</dbReference>
<dbReference type="PANTHER" id="PTHR43316">
    <property type="entry name" value="HYDROLASE, HALOACID DELAHOGENASE-RELATED"/>
    <property type="match status" value="1"/>
</dbReference>
<dbReference type="EMBL" id="CAUJNA010000191">
    <property type="protein sequence ID" value="CAJ1373361.1"/>
    <property type="molecule type" value="Genomic_DNA"/>
</dbReference>
<keyword evidence="2" id="KW-0175">Coiled coil</keyword>
<keyword evidence="1" id="KW-0378">Hydrolase</keyword>
<keyword evidence="5" id="KW-1185">Reference proteome</keyword>
<comment type="caution">
    <text evidence="4">The sequence shown here is derived from an EMBL/GenBank/DDBJ whole genome shotgun (WGS) entry which is preliminary data.</text>
</comment>
<feature type="region of interest" description="Disordered" evidence="3">
    <location>
        <begin position="651"/>
        <end position="685"/>
    </location>
</feature>
<protein>
    <submittedName>
        <fullName evidence="4">Uncharacterized protein</fullName>
    </submittedName>
</protein>
<dbReference type="Gene3D" id="1.20.5.340">
    <property type="match status" value="1"/>
</dbReference>
<dbReference type="SUPFAM" id="SSF56784">
    <property type="entry name" value="HAD-like"/>
    <property type="match status" value="1"/>
</dbReference>